<proteinExistence type="predicted"/>
<accession>A0A699GT01</accession>
<name>A0A699GT01_TANCI</name>
<comment type="caution">
    <text evidence="1">The sequence shown here is derived from an EMBL/GenBank/DDBJ whole genome shotgun (WGS) entry which is preliminary data.</text>
</comment>
<protein>
    <submittedName>
        <fullName evidence="1">Uncharacterized protein</fullName>
    </submittedName>
</protein>
<sequence>MIACLNDLSYIPQNNEQNEPTQGDIGKTSNELAQAKCNEFEELYLSVNEDMYPGCDFVTQLDFMAKFTHLKVKGKLIDSVFNEMLEFFQWVFPTRLEYNLPSSYNAIKKTFKTIGLWDELIHACVSDCFLFRVPDNNDVQFFSVCKTSRWKNNNTMGKKVPMKYTENGKMQHPIDGKVWMNFDTLYPDFEAEPRNVRLGLATDGFNSFGNLSQSYSMWPVILTTYNLPLWLCMKETCLMLTLLISGPKSSSKDIDVYLRPLVDDIKDI</sequence>
<dbReference type="InterPro" id="IPR004242">
    <property type="entry name" value="Transposase_21"/>
</dbReference>
<dbReference type="PANTHER" id="PTHR10775">
    <property type="entry name" value="OS08G0208400 PROTEIN"/>
    <property type="match status" value="1"/>
</dbReference>
<dbReference type="AlphaFoldDB" id="A0A699GT01"/>
<evidence type="ECO:0000313" key="1">
    <source>
        <dbReference type="EMBL" id="GEW15170.1"/>
    </source>
</evidence>
<dbReference type="Pfam" id="PF02992">
    <property type="entry name" value="Transposase_21"/>
    <property type="match status" value="1"/>
</dbReference>
<organism evidence="1">
    <name type="scientific">Tanacetum cinerariifolium</name>
    <name type="common">Dalmatian daisy</name>
    <name type="synonym">Chrysanthemum cinerariifolium</name>
    <dbReference type="NCBI Taxonomy" id="118510"/>
    <lineage>
        <taxon>Eukaryota</taxon>
        <taxon>Viridiplantae</taxon>
        <taxon>Streptophyta</taxon>
        <taxon>Embryophyta</taxon>
        <taxon>Tracheophyta</taxon>
        <taxon>Spermatophyta</taxon>
        <taxon>Magnoliopsida</taxon>
        <taxon>eudicotyledons</taxon>
        <taxon>Gunneridae</taxon>
        <taxon>Pentapetalae</taxon>
        <taxon>asterids</taxon>
        <taxon>campanulids</taxon>
        <taxon>Asterales</taxon>
        <taxon>Asteraceae</taxon>
        <taxon>Asteroideae</taxon>
        <taxon>Anthemideae</taxon>
        <taxon>Anthemidinae</taxon>
        <taxon>Tanacetum</taxon>
    </lineage>
</organism>
<dbReference type="EMBL" id="BKCJ010047035">
    <property type="protein sequence ID" value="GEW15170.1"/>
    <property type="molecule type" value="Genomic_DNA"/>
</dbReference>
<dbReference type="PANTHER" id="PTHR10775:SF185">
    <property type="entry name" value="OS08G0208400 PROTEIN"/>
    <property type="match status" value="1"/>
</dbReference>
<reference evidence="1" key="1">
    <citation type="journal article" date="2019" name="Sci. Rep.">
        <title>Draft genome of Tanacetum cinerariifolium, the natural source of mosquito coil.</title>
        <authorList>
            <person name="Yamashiro T."/>
            <person name="Shiraishi A."/>
            <person name="Satake H."/>
            <person name="Nakayama K."/>
        </authorList>
    </citation>
    <scope>NUCLEOTIDE SEQUENCE</scope>
</reference>
<gene>
    <name evidence="1" type="ORF">Tci_187146</name>
</gene>